<accession>A0ABW4RDB5</accession>
<evidence type="ECO:0008006" key="3">
    <source>
        <dbReference type="Google" id="ProtNLM"/>
    </source>
</evidence>
<gene>
    <name evidence="1" type="ORF">ACFSC9_01810</name>
</gene>
<dbReference type="RefSeq" id="WP_347326874.1">
    <property type="nucleotide sequence ID" value="NZ_JBCGUH010000016.1"/>
</dbReference>
<dbReference type="Proteomes" id="UP001597233">
    <property type="component" value="Unassembled WGS sequence"/>
</dbReference>
<evidence type="ECO:0000313" key="1">
    <source>
        <dbReference type="EMBL" id="MFD1884247.1"/>
    </source>
</evidence>
<name>A0ABW4RDB5_9BACL</name>
<reference evidence="2" key="1">
    <citation type="journal article" date="2019" name="Int. J. Syst. Evol. Microbiol.">
        <title>The Global Catalogue of Microorganisms (GCM) 10K type strain sequencing project: providing services to taxonomists for standard genome sequencing and annotation.</title>
        <authorList>
            <consortium name="The Broad Institute Genomics Platform"/>
            <consortium name="The Broad Institute Genome Sequencing Center for Infectious Disease"/>
            <person name="Wu L."/>
            <person name="Ma J."/>
        </authorList>
    </citation>
    <scope>NUCLEOTIDE SEQUENCE [LARGE SCALE GENOMIC DNA]</scope>
    <source>
        <strain evidence="2">CCUG 54950</strain>
    </source>
</reference>
<dbReference type="InterPro" id="IPR032675">
    <property type="entry name" value="LRR_dom_sf"/>
</dbReference>
<dbReference type="EMBL" id="JBHUEH010000007">
    <property type="protein sequence ID" value="MFD1884247.1"/>
    <property type="molecule type" value="Genomic_DNA"/>
</dbReference>
<dbReference type="SUPFAM" id="SSF52047">
    <property type="entry name" value="RNI-like"/>
    <property type="match status" value="1"/>
</dbReference>
<dbReference type="Gene3D" id="3.80.10.10">
    <property type="entry name" value="Ribonuclease Inhibitor"/>
    <property type="match status" value="1"/>
</dbReference>
<evidence type="ECO:0000313" key="2">
    <source>
        <dbReference type="Proteomes" id="UP001597233"/>
    </source>
</evidence>
<keyword evidence="2" id="KW-1185">Reference proteome</keyword>
<sequence length="514" mass="58970">MFPTVGDIYCTYSNQLQQYTACQVTALQETEGKNPQMLASIVQLDWSGDQPLENDQLAQLKPLIRSFYFWNGDWDHRFVEATIPADYSLVGNIPPLVATPSHTYDTNWDIGDSLYQQRKWEAIDEKRRQLFKNARNDTGEIMIGGVLVKKNTSTLRNFSPASDADIAALEQLYCLTHIEMNYFTEAIIPFLQQHPFVNELHIDQHDLKTLDLSHTHLSCLILHRGNLETLTLNKHMEFLSLTGEHTSPLHVHADQDGCDLTLSVYVPSSFPALTGLDRLHTLQIHGIEQLDLEIVTTMYTELNELRLTGKPGTISGLLSIKRLRALQFLSMFDLFGFTGDDFPDPEQLPQLRTLWLTSLPADAARSIKARYKKAASTTIELDITQPRKPEWLAENLNNPFRDWDGRAHIKATDAKKAATLYKQCLKNIRNWTQTVPDRITLTAQLTAMIEMYTETFNQMDAQSAFIDTIEREEIYAALNELFHYLQQQLVSRSEPVLDVHLEELEHVFQHHREF</sequence>
<comment type="caution">
    <text evidence="1">The sequence shown here is derived from an EMBL/GenBank/DDBJ whole genome shotgun (WGS) entry which is preliminary data.</text>
</comment>
<protein>
    <recommendedName>
        <fullName evidence="3">Gliding motility protein</fullName>
    </recommendedName>
</protein>
<proteinExistence type="predicted"/>
<organism evidence="1 2">
    <name type="scientific">Paenibacillus wenxiniae</name>
    <dbReference type="NCBI Taxonomy" id="1636843"/>
    <lineage>
        <taxon>Bacteria</taxon>
        <taxon>Bacillati</taxon>
        <taxon>Bacillota</taxon>
        <taxon>Bacilli</taxon>
        <taxon>Bacillales</taxon>
        <taxon>Paenibacillaceae</taxon>
        <taxon>Paenibacillus</taxon>
    </lineage>
</organism>